<gene>
    <name evidence="4" type="primary">bsaZ</name>
    <name evidence="4" type="ORF">BN2475_510043</name>
</gene>
<dbReference type="AlphaFoldDB" id="A0A1N7SC39"/>
<feature type="transmembrane region" description="Helical" evidence="3">
    <location>
        <begin position="28"/>
        <end position="51"/>
    </location>
</feature>
<dbReference type="PRINTS" id="PR00950">
    <property type="entry name" value="TYPE3IMSPROT"/>
</dbReference>
<dbReference type="InterPro" id="IPR029025">
    <property type="entry name" value="T3SS_substrate_exporter_C"/>
</dbReference>
<sequence length="374" mass="41621">MAEKTEKPTEKKLRDEAKKGQTFKSKDIVAAIMLAVGATAVSSVVDLRHVMVALASMATSGSMPDPQTYMRGWTLVFLRMIAPFVLLCAAAGALTSLVQSHFTLAVQAVKFDLTAISPAKGFKMLFNWRTVKEVVKALLYVAVCVVTVWIFVRNSHRELFQAFRADAFVLGHLWIKLTVRLVVIFLLCSIPVLLLNVLLEYFLYVKDLKMEVHEVKREYRESQGNPEVKSKRRWIHMELLSEGVKAAIEQSNLLLANPTHIAIGIYLDPNIVMLPFVSVRETNARALAVIQYAESVGVPVVRDIALARSVYRSSRRYSFVSGQDFEAVMRVLGWLKDVEAANRAIELSGTDATDEEDLSGSEEGDAIVASGRPF</sequence>
<evidence type="ECO:0000256" key="3">
    <source>
        <dbReference type="SAM" id="Phobius"/>
    </source>
</evidence>
<name>A0A1N7SC39_9BURK</name>
<dbReference type="Proteomes" id="UP000187012">
    <property type="component" value="Unassembled WGS sequence"/>
</dbReference>
<keyword evidence="5" id="KW-1185">Reference proteome</keyword>
<evidence type="ECO:0000313" key="5">
    <source>
        <dbReference type="Proteomes" id="UP000187012"/>
    </source>
</evidence>
<keyword evidence="3" id="KW-1133">Transmembrane helix</keyword>
<evidence type="ECO:0000256" key="2">
    <source>
        <dbReference type="SAM" id="MobiDB-lite"/>
    </source>
</evidence>
<dbReference type="EMBL" id="CYGX02000051">
    <property type="protein sequence ID" value="SIT44968.1"/>
    <property type="molecule type" value="Genomic_DNA"/>
</dbReference>
<evidence type="ECO:0000313" key="4">
    <source>
        <dbReference type="EMBL" id="SIT44968.1"/>
    </source>
</evidence>
<feature type="compositionally biased region" description="Acidic residues" evidence="2">
    <location>
        <begin position="352"/>
        <end position="365"/>
    </location>
</feature>
<accession>A0A1N7SC39</accession>
<dbReference type="PANTHER" id="PTHR30531:SF14">
    <property type="entry name" value="SURFACE PRESENTATION OF ANTIGENS PROTEIN SPAS"/>
    <property type="match status" value="1"/>
</dbReference>
<keyword evidence="3" id="KW-0812">Transmembrane</keyword>
<dbReference type="NCBIfam" id="NF006017">
    <property type="entry name" value="PRK08156.1"/>
    <property type="match status" value="1"/>
</dbReference>
<comment type="similarity">
    <text evidence="1">Belongs to the type III secretion exporter family.</text>
</comment>
<dbReference type="GO" id="GO:0009306">
    <property type="term" value="P:protein secretion"/>
    <property type="evidence" value="ECO:0007669"/>
    <property type="project" value="InterPro"/>
</dbReference>
<dbReference type="InterPro" id="IPR006135">
    <property type="entry name" value="T3SS_substrate_exporter"/>
</dbReference>
<dbReference type="PANTHER" id="PTHR30531">
    <property type="entry name" value="FLAGELLAR BIOSYNTHETIC PROTEIN FLHB"/>
    <property type="match status" value="1"/>
</dbReference>
<feature type="transmembrane region" description="Helical" evidence="3">
    <location>
        <begin position="181"/>
        <end position="203"/>
    </location>
</feature>
<dbReference type="STRING" id="1247936.BN2475_510043"/>
<dbReference type="SUPFAM" id="SSF160544">
    <property type="entry name" value="EscU C-terminal domain-like"/>
    <property type="match status" value="1"/>
</dbReference>
<organism evidence="4 5">
    <name type="scientific">Paraburkholderia ribeironis</name>
    <dbReference type="NCBI Taxonomy" id="1247936"/>
    <lineage>
        <taxon>Bacteria</taxon>
        <taxon>Pseudomonadati</taxon>
        <taxon>Pseudomonadota</taxon>
        <taxon>Betaproteobacteria</taxon>
        <taxon>Burkholderiales</taxon>
        <taxon>Burkholderiaceae</taxon>
        <taxon>Paraburkholderia</taxon>
    </lineage>
</organism>
<dbReference type="OrthoDB" id="9807950at2"/>
<dbReference type="RefSeq" id="WP_094781763.1">
    <property type="nucleotide sequence ID" value="NZ_CYGX02000051.1"/>
</dbReference>
<evidence type="ECO:0000256" key="1">
    <source>
        <dbReference type="ARBA" id="ARBA00010690"/>
    </source>
</evidence>
<feature type="transmembrane region" description="Helical" evidence="3">
    <location>
        <begin position="134"/>
        <end position="152"/>
    </location>
</feature>
<dbReference type="Gene3D" id="6.10.250.2080">
    <property type="match status" value="1"/>
</dbReference>
<feature type="transmembrane region" description="Helical" evidence="3">
    <location>
        <begin position="72"/>
        <end position="94"/>
    </location>
</feature>
<dbReference type="Pfam" id="PF01312">
    <property type="entry name" value="Bac_export_2"/>
    <property type="match status" value="1"/>
</dbReference>
<dbReference type="GO" id="GO:0005886">
    <property type="term" value="C:plasma membrane"/>
    <property type="evidence" value="ECO:0007669"/>
    <property type="project" value="TreeGrafter"/>
</dbReference>
<feature type="region of interest" description="Disordered" evidence="2">
    <location>
        <begin position="349"/>
        <end position="374"/>
    </location>
</feature>
<dbReference type="Gene3D" id="3.40.1690.10">
    <property type="entry name" value="secretion proteins EscU"/>
    <property type="match status" value="1"/>
</dbReference>
<proteinExistence type="inferred from homology"/>
<reference evidence="4 5" key="1">
    <citation type="submission" date="2016-12" db="EMBL/GenBank/DDBJ databases">
        <authorList>
            <person name="Song W.-J."/>
            <person name="Kurnit D.M."/>
        </authorList>
    </citation>
    <scope>NUCLEOTIDE SEQUENCE [LARGE SCALE GENOMIC DNA]</scope>
    <source>
        <strain evidence="4 5">STM7296</strain>
    </source>
</reference>
<protein>
    <submittedName>
        <fullName evidence="4">Secretion apparatus protein BsaZ</fullName>
    </submittedName>
</protein>
<keyword evidence="3" id="KW-0472">Membrane</keyword>